<evidence type="ECO:0000259" key="1">
    <source>
        <dbReference type="SMART" id="SM00897"/>
    </source>
</evidence>
<dbReference type="HOGENOM" id="CLU_523401_0_0_2"/>
<dbReference type="Gene3D" id="1.10.10.10">
    <property type="entry name" value="Winged helix-like DNA-binding domain superfamily/Winged helix DNA-binding domain"/>
    <property type="match status" value="1"/>
</dbReference>
<dbReference type="Pfam" id="PF01978">
    <property type="entry name" value="TrmB"/>
    <property type="match status" value="1"/>
</dbReference>
<dbReference type="InterPro" id="IPR036388">
    <property type="entry name" value="WH-like_DNA-bd_sf"/>
</dbReference>
<proteinExistence type="predicted"/>
<dbReference type="eggNOG" id="arCOG02037">
    <property type="taxonomic scope" value="Archaea"/>
</dbReference>
<evidence type="ECO:0000313" key="3">
    <source>
        <dbReference type="Proteomes" id="UP000009296"/>
    </source>
</evidence>
<feature type="domain" description="FIST" evidence="1">
    <location>
        <begin position="29"/>
        <end position="228"/>
    </location>
</feature>
<name>F8AKQ9_METOI</name>
<dbReference type="SUPFAM" id="SSF46785">
    <property type="entry name" value="Winged helix' DNA-binding domain"/>
    <property type="match status" value="1"/>
</dbReference>
<dbReference type="RefSeq" id="WP_013866583.1">
    <property type="nucleotide sequence ID" value="NC_015636.1"/>
</dbReference>
<dbReference type="OrthoDB" id="140075at2157"/>
<dbReference type="InterPro" id="IPR019494">
    <property type="entry name" value="FIST_C"/>
</dbReference>
<dbReference type="EMBL" id="CP002792">
    <property type="protein sequence ID" value="AEH06397.1"/>
    <property type="molecule type" value="Genomic_DNA"/>
</dbReference>
<dbReference type="InterPro" id="IPR002831">
    <property type="entry name" value="Tscrpt_reg_TrmB_N"/>
</dbReference>
<dbReference type="InterPro" id="IPR011991">
    <property type="entry name" value="ArsR-like_HTH"/>
</dbReference>
<dbReference type="Pfam" id="PF10442">
    <property type="entry name" value="FIST_C"/>
    <property type="match status" value="1"/>
</dbReference>
<keyword evidence="3" id="KW-1185">Reference proteome</keyword>
<gene>
    <name evidence="2" type="ordered locus">Metok_0412</name>
</gene>
<dbReference type="CDD" id="cd00090">
    <property type="entry name" value="HTH_ARSR"/>
    <property type="match status" value="1"/>
</dbReference>
<dbReference type="STRING" id="647113.Metok_0412"/>
<protein>
    <submittedName>
        <fullName evidence="2">Transcriptional regulator, TrmB</fullName>
    </submittedName>
</protein>
<dbReference type="eggNOG" id="arCOG02838">
    <property type="taxonomic scope" value="Archaea"/>
</dbReference>
<sequence>MYSIHKEIRVPFKDGMEIARELKSKIKNPSLTILLTSIADKEDIEELINGLKTQMDVSNLIGCTTAGEFSKKGYINQNGVLLIAFDETCKVAIGHKKVEGNPINVGTSLAEDIKEKLKIKYPKINIDEKFLGFVFHDWNADNEDGIINGLAERLSFPIIGGTAGDNLKFNRTYQIYQDKVLSGHVLLGVISHRKRFEILYGHGYEPTECYARITKAKGKKIYELDGKPAYKVYREMISKISGIPEEHLIKYTPHDFKNLDFTILYPLGVQDAYGNYRILFLNNVDNDYLEFKHGVNEGAFLILMKTTPEKTINSLHQEISKLKNFKKPFIFIAECICREFIKNPQYSSELVSKDFKKLFINNKSYNSNNKNIINNCIGFLSYGESIVKDILRFHNTLTFVGVAFDLEGDEDNINWKKALRYFEFSEDEVSIISELINSRLSARELLNRLDISQTKLYGTLNHLEEKGIIKSDGKKPKTYYIGNIKEILEKKHIELESQHRFKKEKREYILSML</sequence>
<evidence type="ECO:0000313" key="2">
    <source>
        <dbReference type="EMBL" id="AEH06397.1"/>
    </source>
</evidence>
<reference evidence="2" key="1">
    <citation type="submission" date="2011-05" db="EMBL/GenBank/DDBJ databases">
        <title>Complete sequence of chromosome of Methanothermococcus okinawensis IH1.</title>
        <authorList>
            <consortium name="US DOE Joint Genome Institute"/>
            <person name="Lucas S."/>
            <person name="Han J."/>
            <person name="Lapidus A."/>
            <person name="Cheng J.-F."/>
            <person name="Goodwin L."/>
            <person name="Pitluck S."/>
            <person name="Peters L."/>
            <person name="Mikhailova N."/>
            <person name="Held B."/>
            <person name="Han C."/>
            <person name="Tapia R."/>
            <person name="Land M."/>
            <person name="Hauser L."/>
            <person name="Kyrpides N."/>
            <person name="Ivanova N."/>
            <person name="Pagani I."/>
            <person name="Sieprawska-Lupa M."/>
            <person name="Takai K."/>
            <person name="Miyazaki J."/>
            <person name="Whitman W."/>
            <person name="Woyke T."/>
        </authorList>
    </citation>
    <scope>NUCLEOTIDE SEQUENCE</scope>
    <source>
        <strain evidence="2">IH1</strain>
    </source>
</reference>
<dbReference type="Proteomes" id="UP000009296">
    <property type="component" value="Chromosome"/>
</dbReference>
<dbReference type="PANTHER" id="PTHR40252:SF2">
    <property type="entry name" value="BLR0328 PROTEIN"/>
    <property type="match status" value="1"/>
</dbReference>
<dbReference type="AlphaFoldDB" id="F8AKQ9"/>
<accession>F8AKQ9</accession>
<dbReference type="PANTHER" id="PTHR40252">
    <property type="entry name" value="BLR0328 PROTEIN"/>
    <property type="match status" value="1"/>
</dbReference>
<dbReference type="SMART" id="SM00897">
    <property type="entry name" value="FIST"/>
    <property type="match status" value="1"/>
</dbReference>
<dbReference type="Pfam" id="PF08495">
    <property type="entry name" value="FIST"/>
    <property type="match status" value="1"/>
</dbReference>
<dbReference type="InterPro" id="IPR013702">
    <property type="entry name" value="FIST_domain_N"/>
</dbReference>
<dbReference type="GeneID" id="10772534"/>
<dbReference type="KEGG" id="mok:Metok_0412"/>
<organism evidence="2 3">
    <name type="scientific">Methanothermococcus okinawensis (strain DSM 14208 / JCM 11175 / IH1)</name>
    <dbReference type="NCBI Taxonomy" id="647113"/>
    <lineage>
        <taxon>Archaea</taxon>
        <taxon>Methanobacteriati</taxon>
        <taxon>Methanobacteriota</taxon>
        <taxon>Methanomada group</taxon>
        <taxon>Methanococci</taxon>
        <taxon>Methanococcales</taxon>
        <taxon>Methanococcaceae</taxon>
        <taxon>Methanothermococcus</taxon>
    </lineage>
</organism>
<dbReference type="InterPro" id="IPR036390">
    <property type="entry name" value="WH_DNA-bd_sf"/>
</dbReference>